<feature type="non-terminal residue" evidence="1">
    <location>
        <position position="1"/>
    </location>
</feature>
<dbReference type="AlphaFoldDB" id="A0A382EMA7"/>
<name>A0A382EMA7_9ZZZZ</name>
<reference evidence="1" key="1">
    <citation type="submission" date="2018-05" db="EMBL/GenBank/DDBJ databases">
        <authorList>
            <person name="Lanie J.A."/>
            <person name="Ng W.-L."/>
            <person name="Kazmierczak K.M."/>
            <person name="Andrzejewski T.M."/>
            <person name="Davidsen T.M."/>
            <person name="Wayne K.J."/>
            <person name="Tettelin H."/>
            <person name="Glass J.I."/>
            <person name="Rusch D."/>
            <person name="Podicherti R."/>
            <person name="Tsui H.-C.T."/>
            <person name="Winkler M.E."/>
        </authorList>
    </citation>
    <scope>NUCLEOTIDE SEQUENCE</scope>
</reference>
<accession>A0A382EMA7</accession>
<gene>
    <name evidence="1" type="ORF">METZ01_LOCUS204704</name>
</gene>
<proteinExistence type="predicted"/>
<protein>
    <submittedName>
        <fullName evidence="1">Uncharacterized protein</fullName>
    </submittedName>
</protein>
<sequence>VDAFIRNNQALILSTLYLAFSLLVLGYAMGYSVLKVETADLVIAKGHLSAETINLRKKAAELTVKNKKVVAAIDSMPAFLEHINSLAQLHKVIIRELVPDTQDKLKYRIEIWVDYPTFLRFTASMENLNVSISDLEIRPYNLAKTPPIHVVKFYITPKNNAAPLKSERLDNLLVAVAEQGKRNPFIRKVSLPGQQGPLFIDLTWVHKLSMITREDDKLVALIDNHDYAIGETFKSVEGSIALQEVTKKRIIFAKETE</sequence>
<organism evidence="1">
    <name type="scientific">marine metagenome</name>
    <dbReference type="NCBI Taxonomy" id="408172"/>
    <lineage>
        <taxon>unclassified sequences</taxon>
        <taxon>metagenomes</taxon>
        <taxon>ecological metagenomes</taxon>
    </lineage>
</organism>
<feature type="non-terminal residue" evidence="1">
    <location>
        <position position="257"/>
    </location>
</feature>
<evidence type="ECO:0000313" key="1">
    <source>
        <dbReference type="EMBL" id="SVB51850.1"/>
    </source>
</evidence>
<dbReference type="EMBL" id="UINC01045279">
    <property type="protein sequence ID" value="SVB51850.1"/>
    <property type="molecule type" value="Genomic_DNA"/>
</dbReference>